<organism evidence="1 2">
    <name type="scientific">Psychroflexus lacisalsi</name>
    <dbReference type="NCBI Taxonomy" id="503928"/>
    <lineage>
        <taxon>Bacteria</taxon>
        <taxon>Pseudomonadati</taxon>
        <taxon>Bacteroidota</taxon>
        <taxon>Flavobacteriia</taxon>
        <taxon>Flavobacteriales</taxon>
        <taxon>Flavobacteriaceae</taxon>
        <taxon>Psychroflexus</taxon>
    </lineage>
</organism>
<dbReference type="InterPro" id="IPR005901">
    <property type="entry name" value="GLPGLI"/>
</dbReference>
<name>A0ABP3VAM8_9FLAO</name>
<protein>
    <recommendedName>
        <fullName evidence="3">GLPGLI family protein</fullName>
    </recommendedName>
</protein>
<dbReference type="Proteomes" id="UP001500185">
    <property type="component" value="Unassembled WGS sequence"/>
</dbReference>
<sequence>MVKINIMKVLILLLAICLILLTDEISAQTGIVNYGEVQSIDMGAPIGPDYRAMLVFNKDNSLYVTRKDSLEGGHIREQKSFQVSPEARHSITVATNPEGFRYYYTPKEKILYSRDLGFKYVKDNTIDIPWDIAEETKMIGVYKVQKATAHFRGRDYTAWFTPQIPLPYGPWKLVGLPGLILEAYDTNKEIYWYFKNIEYPTKHSYLLKPIKNPKSSWISYEEHKKFLIKAFLDARMGGRMIAENMGVSGSKSKVLKTNSYIEVYEIE</sequence>
<keyword evidence="2" id="KW-1185">Reference proteome</keyword>
<proteinExistence type="predicted"/>
<dbReference type="NCBIfam" id="TIGR01200">
    <property type="entry name" value="GLPGLI"/>
    <property type="match status" value="1"/>
</dbReference>
<evidence type="ECO:0008006" key="3">
    <source>
        <dbReference type="Google" id="ProtNLM"/>
    </source>
</evidence>
<accession>A0ABP3VAM8</accession>
<comment type="caution">
    <text evidence="1">The sequence shown here is derived from an EMBL/GenBank/DDBJ whole genome shotgun (WGS) entry which is preliminary data.</text>
</comment>
<dbReference type="EMBL" id="BAAAGG010000005">
    <property type="protein sequence ID" value="GAA0753753.1"/>
    <property type="molecule type" value="Genomic_DNA"/>
</dbReference>
<evidence type="ECO:0000313" key="2">
    <source>
        <dbReference type="Proteomes" id="UP001500185"/>
    </source>
</evidence>
<gene>
    <name evidence="1" type="ORF">GCM10009433_06360</name>
</gene>
<reference evidence="2" key="1">
    <citation type="journal article" date="2019" name="Int. J. Syst. Evol. Microbiol.">
        <title>The Global Catalogue of Microorganisms (GCM) 10K type strain sequencing project: providing services to taxonomists for standard genome sequencing and annotation.</title>
        <authorList>
            <consortium name="The Broad Institute Genomics Platform"/>
            <consortium name="The Broad Institute Genome Sequencing Center for Infectious Disease"/>
            <person name="Wu L."/>
            <person name="Ma J."/>
        </authorList>
    </citation>
    <scope>NUCLEOTIDE SEQUENCE [LARGE SCALE GENOMIC DNA]</scope>
    <source>
        <strain evidence="2">JCM 16231</strain>
    </source>
</reference>
<evidence type="ECO:0000313" key="1">
    <source>
        <dbReference type="EMBL" id="GAA0753753.1"/>
    </source>
</evidence>
<dbReference type="Pfam" id="PF09697">
    <property type="entry name" value="Porph_ging"/>
    <property type="match status" value="1"/>
</dbReference>